<dbReference type="Proteomes" id="UP000815677">
    <property type="component" value="Unassembled WGS sequence"/>
</dbReference>
<evidence type="ECO:0000313" key="1">
    <source>
        <dbReference type="EMBL" id="GAT51339.1"/>
    </source>
</evidence>
<sequence length="417" mass="47599">MAGVNRWVLRTLLSTTTADHPNHPRHRNLTMSFNTPQHILEASVCALATQHSMIQNPRRLEAPGYAFNSLFIDALCQDYPAIMLHNPQFPVHISEVDFKDHDPDQSYHDANASGVFVDNAIVIPHIVVRAIALEEIRELLAASGIRTTQEVISMLAATKKHPDATQWTFHLLEVYKLEALLFIESKRGPPRSLNNIEDYCVTVDDLLELARVQVESQAACAFVCPRLPGQTTIPLVVVCGEYWKFAIALKGPKFAWNESEYFQLARDWGARLTRMAEKDTNAMLPPLKDLLDFFAGSTEQDAPLPAKQQEEMVNLERALRAERRAQLKSREAPVITGPNPNPYMQPYTNKELDTFWMNRTSEPFLEPKPEKGAKLKYNTWTRPMRFGTPASDAWLKYLHMYCARQGKIEQDRRNKEF</sequence>
<gene>
    <name evidence="1" type="ORF">MCHLO_08489</name>
</gene>
<evidence type="ECO:0000313" key="2">
    <source>
        <dbReference type="Proteomes" id="UP000815677"/>
    </source>
</evidence>
<protein>
    <submittedName>
        <fullName evidence="1">Uncharacterized protein</fullName>
    </submittedName>
</protein>
<proteinExistence type="predicted"/>
<name>A0ABQ0LL87_MYCCL</name>
<keyword evidence="2" id="KW-1185">Reference proteome</keyword>
<dbReference type="EMBL" id="DF847142">
    <property type="protein sequence ID" value="GAT51339.1"/>
    <property type="molecule type" value="Genomic_DNA"/>
</dbReference>
<reference evidence="1" key="1">
    <citation type="submission" date="2014-09" db="EMBL/GenBank/DDBJ databases">
        <title>Genome sequence of the luminous mushroom Mycena chlorophos for searching fungal bioluminescence genes.</title>
        <authorList>
            <person name="Tanaka Y."/>
            <person name="Kasuga D."/>
            <person name="Oba Y."/>
            <person name="Hase S."/>
            <person name="Sato K."/>
            <person name="Oba Y."/>
            <person name="Sakakibara Y."/>
        </authorList>
    </citation>
    <scope>NUCLEOTIDE SEQUENCE</scope>
</reference>
<accession>A0ABQ0LL87</accession>
<organism evidence="1 2">
    <name type="scientific">Mycena chlorophos</name>
    <name type="common">Agaric fungus</name>
    <name type="synonym">Agaricus chlorophos</name>
    <dbReference type="NCBI Taxonomy" id="658473"/>
    <lineage>
        <taxon>Eukaryota</taxon>
        <taxon>Fungi</taxon>
        <taxon>Dikarya</taxon>
        <taxon>Basidiomycota</taxon>
        <taxon>Agaricomycotina</taxon>
        <taxon>Agaricomycetes</taxon>
        <taxon>Agaricomycetidae</taxon>
        <taxon>Agaricales</taxon>
        <taxon>Marasmiineae</taxon>
        <taxon>Mycenaceae</taxon>
        <taxon>Mycena</taxon>
    </lineage>
</organism>